<comment type="caution">
    <text evidence="1">The sequence shown here is derived from an EMBL/GenBank/DDBJ whole genome shotgun (WGS) entry which is preliminary data.</text>
</comment>
<accession>A0A392PLN2</accession>
<protein>
    <submittedName>
        <fullName evidence="1">Uncharacterized protein</fullName>
    </submittedName>
</protein>
<evidence type="ECO:0000313" key="1">
    <source>
        <dbReference type="EMBL" id="MCI12988.1"/>
    </source>
</evidence>
<feature type="non-terminal residue" evidence="1">
    <location>
        <position position="72"/>
    </location>
</feature>
<sequence length="72" mass="7858">MVVLLRRIVVTVLERSIVNAAARSIVDIRTTCYCLKSAADSSKVLVKTMLLHSLANVELTSLSRSMLPSTVL</sequence>
<keyword evidence="2" id="KW-1185">Reference proteome</keyword>
<dbReference type="Proteomes" id="UP000265520">
    <property type="component" value="Unassembled WGS sequence"/>
</dbReference>
<reference evidence="1 2" key="1">
    <citation type="journal article" date="2018" name="Front. Plant Sci.">
        <title>Red Clover (Trifolium pratense) and Zigzag Clover (T. medium) - A Picture of Genomic Similarities and Differences.</title>
        <authorList>
            <person name="Dluhosova J."/>
            <person name="Istvanek J."/>
            <person name="Nedelnik J."/>
            <person name="Repkova J."/>
        </authorList>
    </citation>
    <scope>NUCLEOTIDE SEQUENCE [LARGE SCALE GENOMIC DNA]</scope>
    <source>
        <strain evidence="2">cv. 10/8</strain>
        <tissue evidence="1">Leaf</tissue>
    </source>
</reference>
<evidence type="ECO:0000313" key="2">
    <source>
        <dbReference type="Proteomes" id="UP000265520"/>
    </source>
</evidence>
<name>A0A392PLN2_9FABA</name>
<organism evidence="1 2">
    <name type="scientific">Trifolium medium</name>
    <dbReference type="NCBI Taxonomy" id="97028"/>
    <lineage>
        <taxon>Eukaryota</taxon>
        <taxon>Viridiplantae</taxon>
        <taxon>Streptophyta</taxon>
        <taxon>Embryophyta</taxon>
        <taxon>Tracheophyta</taxon>
        <taxon>Spermatophyta</taxon>
        <taxon>Magnoliopsida</taxon>
        <taxon>eudicotyledons</taxon>
        <taxon>Gunneridae</taxon>
        <taxon>Pentapetalae</taxon>
        <taxon>rosids</taxon>
        <taxon>fabids</taxon>
        <taxon>Fabales</taxon>
        <taxon>Fabaceae</taxon>
        <taxon>Papilionoideae</taxon>
        <taxon>50 kb inversion clade</taxon>
        <taxon>NPAAA clade</taxon>
        <taxon>Hologalegina</taxon>
        <taxon>IRL clade</taxon>
        <taxon>Trifolieae</taxon>
        <taxon>Trifolium</taxon>
    </lineage>
</organism>
<proteinExistence type="predicted"/>
<dbReference type="EMBL" id="LXQA010086398">
    <property type="protein sequence ID" value="MCI12988.1"/>
    <property type="molecule type" value="Genomic_DNA"/>
</dbReference>
<dbReference type="AlphaFoldDB" id="A0A392PLN2"/>